<gene>
    <name evidence="1" type="ORF">Uis4E_1753</name>
</gene>
<sequence length="39" mass="4313">MRMAPVQGVNVHGSGMDVYGFGMVVWDFEANVHNCQMVV</sequence>
<evidence type="ECO:0000313" key="2">
    <source>
        <dbReference type="Proteomes" id="UP000235034"/>
    </source>
</evidence>
<name>A0A2N5IYY2_9BIFI</name>
<protein>
    <submittedName>
        <fullName evidence="1">Uncharacterized protein</fullName>
    </submittedName>
</protein>
<accession>A0A2N5IYY2</accession>
<reference evidence="1 2" key="1">
    <citation type="submission" date="2017-07" db="EMBL/GenBank/DDBJ databases">
        <title>Bifidobacterium novel species.</title>
        <authorList>
            <person name="Lugli G.A."/>
            <person name="Milani C."/>
            <person name="Duranti S."/>
            <person name="Mangifesta M."/>
        </authorList>
    </citation>
    <scope>NUCLEOTIDE SEQUENCE [LARGE SCALE GENOMIC DNA]</scope>
    <source>
        <strain evidence="1 2">77</strain>
    </source>
</reference>
<dbReference type="EMBL" id="NMWT01000027">
    <property type="protein sequence ID" value="PLS27167.1"/>
    <property type="molecule type" value="Genomic_DNA"/>
</dbReference>
<keyword evidence="2" id="KW-1185">Reference proteome</keyword>
<dbReference type="Proteomes" id="UP000235034">
    <property type="component" value="Unassembled WGS sequence"/>
</dbReference>
<dbReference type="AlphaFoldDB" id="A0A2N5IYY2"/>
<comment type="caution">
    <text evidence="1">The sequence shown here is derived from an EMBL/GenBank/DDBJ whole genome shotgun (WGS) entry which is preliminary data.</text>
</comment>
<organism evidence="1 2">
    <name type="scientific">Bifidobacterium parmae</name>
    <dbReference type="NCBI Taxonomy" id="361854"/>
    <lineage>
        <taxon>Bacteria</taxon>
        <taxon>Bacillati</taxon>
        <taxon>Actinomycetota</taxon>
        <taxon>Actinomycetes</taxon>
        <taxon>Bifidobacteriales</taxon>
        <taxon>Bifidobacteriaceae</taxon>
        <taxon>Bifidobacterium</taxon>
    </lineage>
</organism>
<evidence type="ECO:0000313" key="1">
    <source>
        <dbReference type="EMBL" id="PLS27167.1"/>
    </source>
</evidence>
<proteinExistence type="predicted"/>